<protein>
    <submittedName>
        <fullName evidence="2">Uncharacterized protein</fullName>
    </submittedName>
</protein>
<proteinExistence type="predicted"/>
<sequence length="407" mass="45264">MAKPLPHDKPKWHNEEKRLSLENDSLFTIQSLNSGSKITWPQFLMLRVIYQKPHNTRKLWDQFKSNKIVSAESRTKAETYLSTSTNFKEYLDALLDGRGCTSTFQMARLYQLRCGRLKGDDAKTSIAKIDIPERRVTRSQARLKKQQQGSPTQKPSAATTIEDGLSGLVLGSDLPQTLRKPSQHPGGAGQPTAGPSPSSDNDDDDDDEDDTIVLSPFAWMGAASPLVPRLTDSSYQAIEDEQIVNFALSLLLDSLVEQCPHVDGREWTPTRSPFKVTDGQDEVYQARVDGVFRRRGAKLPDMVIEVKPHSRSKGGPAVDMQESAQVAAWIATLARNRRQVFLTIGTYDDDYVGYITGPGAVYQGAAGPFLFMQRYQSFDILDKDDMHCLCLILLALSIQGGVLKEEA</sequence>
<evidence type="ECO:0000313" key="3">
    <source>
        <dbReference type="Proteomes" id="UP001397290"/>
    </source>
</evidence>
<gene>
    <name evidence="2" type="ORF">G3M48_000763</name>
</gene>
<organism evidence="2 3">
    <name type="scientific">Beauveria asiatica</name>
    <dbReference type="NCBI Taxonomy" id="1069075"/>
    <lineage>
        <taxon>Eukaryota</taxon>
        <taxon>Fungi</taxon>
        <taxon>Dikarya</taxon>
        <taxon>Ascomycota</taxon>
        <taxon>Pezizomycotina</taxon>
        <taxon>Sordariomycetes</taxon>
        <taxon>Hypocreomycetidae</taxon>
        <taxon>Hypocreales</taxon>
        <taxon>Cordycipitaceae</taxon>
        <taxon>Beauveria</taxon>
    </lineage>
</organism>
<feature type="compositionally biased region" description="Polar residues" evidence="1">
    <location>
        <begin position="146"/>
        <end position="159"/>
    </location>
</feature>
<dbReference type="Proteomes" id="UP001397290">
    <property type="component" value="Unassembled WGS sequence"/>
</dbReference>
<feature type="compositionally biased region" description="Acidic residues" evidence="1">
    <location>
        <begin position="200"/>
        <end position="211"/>
    </location>
</feature>
<evidence type="ECO:0000313" key="2">
    <source>
        <dbReference type="EMBL" id="KAK8141116.1"/>
    </source>
</evidence>
<dbReference type="AlphaFoldDB" id="A0AAW0RGD8"/>
<dbReference type="EMBL" id="JAAHCF010001185">
    <property type="protein sequence ID" value="KAK8141116.1"/>
    <property type="molecule type" value="Genomic_DNA"/>
</dbReference>
<reference evidence="2 3" key="1">
    <citation type="submission" date="2020-02" db="EMBL/GenBank/DDBJ databases">
        <title>Comparative genomics of the hypocrealean fungal genus Beauvera.</title>
        <authorList>
            <person name="Showalter D.N."/>
            <person name="Bushley K.E."/>
            <person name="Rehner S.A."/>
        </authorList>
    </citation>
    <scope>NUCLEOTIDE SEQUENCE [LARGE SCALE GENOMIC DNA]</scope>
    <source>
        <strain evidence="2 3">ARSEF4384</strain>
    </source>
</reference>
<name>A0AAW0RGD8_9HYPO</name>
<accession>A0AAW0RGD8</accession>
<feature type="region of interest" description="Disordered" evidence="1">
    <location>
        <begin position="131"/>
        <end position="159"/>
    </location>
</feature>
<feature type="region of interest" description="Disordered" evidence="1">
    <location>
        <begin position="172"/>
        <end position="211"/>
    </location>
</feature>
<evidence type="ECO:0000256" key="1">
    <source>
        <dbReference type="SAM" id="MobiDB-lite"/>
    </source>
</evidence>
<comment type="caution">
    <text evidence="2">The sequence shown here is derived from an EMBL/GenBank/DDBJ whole genome shotgun (WGS) entry which is preliminary data.</text>
</comment>
<keyword evidence="3" id="KW-1185">Reference proteome</keyword>